<dbReference type="GO" id="GO:0005125">
    <property type="term" value="F:cytokine activity"/>
    <property type="evidence" value="ECO:0007669"/>
    <property type="project" value="UniProtKB-KW"/>
</dbReference>
<dbReference type="PANTHER" id="PTHR21353:SF9">
    <property type="match status" value="1"/>
</dbReference>
<dbReference type="GeneTree" id="ENSGT00940000176842"/>
<evidence type="ECO:0000256" key="4">
    <source>
        <dbReference type="ARBA" id="ARBA00022525"/>
    </source>
</evidence>
<dbReference type="AlphaFoldDB" id="A0A8C8DHT4"/>
<evidence type="ECO:0000313" key="6">
    <source>
        <dbReference type="Proteomes" id="UP000694383"/>
    </source>
</evidence>
<sequence>MQQNSGEGPISNPSSLVLPQMAAWFRTVLFVCCILESSVESTLVQRNRYTNSFSLARSTRSRVQQLLKKYKEQELGNLDFDGRSQQLTDLPLLSTDFDSWLQLSDWDRLHAAFLDMQAYWNILERKRVELEKEEKAHSWLRKTRISLPQRFKHIQLDLRDLMNQVSSQMRFTRRSWMRPTPAAVHLNSERSPRADWDSRVEGYVALRDLDLYLTKLARDFLLLASKRHS</sequence>
<accession>A0A8C8DHT4</accession>
<evidence type="ECO:0000256" key="2">
    <source>
        <dbReference type="ARBA" id="ARBA00007432"/>
    </source>
</evidence>
<dbReference type="PANTHER" id="PTHR21353">
    <property type="match status" value="1"/>
</dbReference>
<dbReference type="Gene3D" id="1.20.1250.10">
    <property type="match status" value="1"/>
</dbReference>
<evidence type="ECO:0000256" key="1">
    <source>
        <dbReference type="ARBA" id="ARBA00004613"/>
    </source>
</evidence>
<dbReference type="InterPro" id="IPR010681">
    <property type="entry name" value="PRF/CT"/>
</dbReference>
<evidence type="ECO:0008006" key="7">
    <source>
        <dbReference type="Google" id="ProtNLM"/>
    </source>
</evidence>
<protein>
    <recommendedName>
        <fullName evidence="7">Ciliary neurotrophic factor</fullName>
    </recommendedName>
</protein>
<proteinExistence type="inferred from homology"/>
<dbReference type="InterPro" id="IPR009079">
    <property type="entry name" value="4_helix_cytokine-like_core"/>
</dbReference>
<dbReference type="GO" id="GO:0005615">
    <property type="term" value="C:extracellular space"/>
    <property type="evidence" value="ECO:0007669"/>
    <property type="project" value="UniProtKB-KW"/>
</dbReference>
<reference evidence="5" key="2">
    <citation type="submission" date="2025-09" db="UniProtKB">
        <authorList>
            <consortium name="Ensembl"/>
        </authorList>
    </citation>
    <scope>IDENTIFICATION</scope>
</reference>
<evidence type="ECO:0000313" key="5">
    <source>
        <dbReference type="Ensembl" id="ENSOSIP00000006152.1"/>
    </source>
</evidence>
<dbReference type="Ensembl" id="ENSOSIT00000006593.1">
    <property type="protein sequence ID" value="ENSOSIP00000006152.1"/>
    <property type="gene ID" value="ENSOSIG00000004201.1"/>
</dbReference>
<dbReference type="Proteomes" id="UP000694383">
    <property type="component" value="Unplaced"/>
</dbReference>
<comment type="subcellular location">
    <subcellularLocation>
        <location evidence="1">Secreted</location>
    </subcellularLocation>
</comment>
<name>A0A8C8DHT4_9TELE</name>
<dbReference type="SUPFAM" id="SSF47266">
    <property type="entry name" value="4-helical cytokines"/>
    <property type="match status" value="1"/>
</dbReference>
<comment type="similarity">
    <text evidence="2">Belongs to the IL-6 superfamily.</text>
</comment>
<organism evidence="5 6">
    <name type="scientific">Oryzias sinensis</name>
    <name type="common">Chinese medaka</name>
    <dbReference type="NCBI Taxonomy" id="183150"/>
    <lineage>
        <taxon>Eukaryota</taxon>
        <taxon>Metazoa</taxon>
        <taxon>Chordata</taxon>
        <taxon>Craniata</taxon>
        <taxon>Vertebrata</taxon>
        <taxon>Euteleostomi</taxon>
        <taxon>Actinopterygii</taxon>
        <taxon>Neopterygii</taxon>
        <taxon>Teleostei</taxon>
        <taxon>Neoteleostei</taxon>
        <taxon>Acanthomorphata</taxon>
        <taxon>Ovalentaria</taxon>
        <taxon>Atherinomorphae</taxon>
        <taxon>Beloniformes</taxon>
        <taxon>Adrianichthyidae</taxon>
        <taxon>Oryziinae</taxon>
        <taxon>Oryzias</taxon>
    </lineage>
</organism>
<reference evidence="5" key="1">
    <citation type="submission" date="2025-08" db="UniProtKB">
        <authorList>
            <consortium name="Ensembl"/>
        </authorList>
    </citation>
    <scope>IDENTIFICATION</scope>
</reference>
<evidence type="ECO:0000256" key="3">
    <source>
        <dbReference type="ARBA" id="ARBA00022514"/>
    </source>
</evidence>
<keyword evidence="6" id="KW-1185">Reference proteome</keyword>
<dbReference type="GO" id="GO:0007166">
    <property type="term" value="P:cell surface receptor signaling pathway"/>
    <property type="evidence" value="ECO:0007669"/>
    <property type="project" value="TreeGrafter"/>
</dbReference>
<keyword evidence="4" id="KW-0964">Secreted</keyword>
<keyword evidence="3" id="KW-0202">Cytokine</keyword>